<reference evidence="6" key="1">
    <citation type="journal article" date="2019" name="Int. J. Syst. Evol. Microbiol.">
        <title>The Global Catalogue of Microorganisms (GCM) 10K type strain sequencing project: providing services to taxonomists for standard genome sequencing and annotation.</title>
        <authorList>
            <consortium name="The Broad Institute Genomics Platform"/>
            <consortium name="The Broad Institute Genome Sequencing Center for Infectious Disease"/>
            <person name="Wu L."/>
            <person name="Ma J."/>
        </authorList>
    </citation>
    <scope>NUCLEOTIDE SEQUENCE [LARGE SCALE GENOMIC DNA]</scope>
    <source>
        <strain evidence="6">KCTC 15012</strain>
    </source>
</reference>
<dbReference type="PANTHER" id="PTHR47504:SF5">
    <property type="entry name" value="RIGHT ORIGIN-BINDING PROTEIN"/>
    <property type="match status" value="1"/>
</dbReference>
<comment type="caution">
    <text evidence="5">The sequence shown here is derived from an EMBL/GenBank/DDBJ whole genome shotgun (WGS) entry which is preliminary data.</text>
</comment>
<dbReference type="PRINTS" id="PR00032">
    <property type="entry name" value="HTHARAC"/>
</dbReference>
<dbReference type="Gene3D" id="3.20.80.10">
    <property type="entry name" value="Regulatory factor, effector binding domain"/>
    <property type="match status" value="1"/>
</dbReference>
<accession>A0ABW0YHR6</accession>
<dbReference type="InterPro" id="IPR010499">
    <property type="entry name" value="AraC_E-bd"/>
</dbReference>
<proteinExistence type="predicted"/>
<dbReference type="Proteomes" id="UP001596132">
    <property type="component" value="Unassembled WGS sequence"/>
</dbReference>
<dbReference type="SUPFAM" id="SSF46689">
    <property type="entry name" value="Homeodomain-like"/>
    <property type="match status" value="2"/>
</dbReference>
<dbReference type="EMBL" id="JBHSPP010000016">
    <property type="protein sequence ID" value="MFC5707249.1"/>
    <property type="molecule type" value="Genomic_DNA"/>
</dbReference>
<dbReference type="InterPro" id="IPR050959">
    <property type="entry name" value="MarA-like"/>
</dbReference>
<dbReference type="SMART" id="SM00342">
    <property type="entry name" value="HTH_ARAC"/>
    <property type="match status" value="1"/>
</dbReference>
<dbReference type="Gene3D" id="1.10.10.60">
    <property type="entry name" value="Homeodomain-like"/>
    <property type="match status" value="2"/>
</dbReference>
<dbReference type="InterPro" id="IPR018060">
    <property type="entry name" value="HTH_AraC"/>
</dbReference>
<gene>
    <name evidence="5" type="ORF">ACFPVW_14570</name>
</gene>
<evidence type="ECO:0000256" key="1">
    <source>
        <dbReference type="ARBA" id="ARBA00023015"/>
    </source>
</evidence>
<dbReference type="InterPro" id="IPR029442">
    <property type="entry name" value="GyrI-like"/>
</dbReference>
<dbReference type="Pfam" id="PF12833">
    <property type="entry name" value="HTH_18"/>
    <property type="match status" value="1"/>
</dbReference>
<keyword evidence="3" id="KW-0804">Transcription</keyword>
<dbReference type="PROSITE" id="PS00041">
    <property type="entry name" value="HTH_ARAC_FAMILY_1"/>
    <property type="match status" value="1"/>
</dbReference>
<dbReference type="PANTHER" id="PTHR47504">
    <property type="entry name" value="RIGHT ORIGIN-BINDING PROTEIN"/>
    <property type="match status" value="1"/>
</dbReference>
<evidence type="ECO:0000313" key="5">
    <source>
        <dbReference type="EMBL" id="MFC5707249.1"/>
    </source>
</evidence>
<evidence type="ECO:0000313" key="6">
    <source>
        <dbReference type="Proteomes" id="UP001596132"/>
    </source>
</evidence>
<keyword evidence="6" id="KW-1185">Reference proteome</keyword>
<dbReference type="SMART" id="SM00871">
    <property type="entry name" value="AraC_E_bind"/>
    <property type="match status" value="1"/>
</dbReference>
<keyword evidence="1" id="KW-0805">Transcription regulation</keyword>
<keyword evidence="2" id="KW-0238">DNA-binding</keyword>
<dbReference type="PROSITE" id="PS01124">
    <property type="entry name" value="HTH_ARAC_FAMILY_2"/>
    <property type="match status" value="1"/>
</dbReference>
<evidence type="ECO:0000256" key="3">
    <source>
        <dbReference type="ARBA" id="ARBA00023163"/>
    </source>
</evidence>
<name>A0ABW0YHR6_9GAMM</name>
<dbReference type="RefSeq" id="WP_042637973.1">
    <property type="nucleotide sequence ID" value="NZ_CDDF01000001.1"/>
</dbReference>
<dbReference type="SUPFAM" id="SSF55136">
    <property type="entry name" value="Probable bacterial effector-binding domain"/>
    <property type="match status" value="1"/>
</dbReference>
<sequence>MTASIPLAHPGQAPQARAHFTRIERVLDYIHAHLDEPLSLEQLAEQSCWSRWQLQRVFLHETGLTVAHYVRELKLSQAAEALLSSRQRVLDLALCYGFGSEVSFSRAFKQHFGCSPLAYRKRGQRLGLSMPLVRAQTPQACEPKWVQVRVESRAGFVLHGIKGEIRGLFAANPDFHQTVPAIWRAAQAAGGLPSMGELLGVVDVSAAGEALPYWAGVAATEEEPLPAGFARLAIPPQEYAVLSHVGPIHQLAETLNWFILHWLPGSCYRGLDGFELECYGPHFNGAQADARMEYWLPIAPCEG</sequence>
<dbReference type="Pfam" id="PF06445">
    <property type="entry name" value="GyrI-like"/>
    <property type="match status" value="1"/>
</dbReference>
<evidence type="ECO:0000256" key="2">
    <source>
        <dbReference type="ARBA" id="ARBA00023125"/>
    </source>
</evidence>
<dbReference type="InterPro" id="IPR009057">
    <property type="entry name" value="Homeodomain-like_sf"/>
</dbReference>
<dbReference type="InterPro" id="IPR020449">
    <property type="entry name" value="Tscrpt_reg_AraC-type_HTH"/>
</dbReference>
<organism evidence="5 6">
    <name type="scientific">Aeromonas eucrenophila</name>
    <dbReference type="NCBI Taxonomy" id="649"/>
    <lineage>
        <taxon>Bacteria</taxon>
        <taxon>Pseudomonadati</taxon>
        <taxon>Pseudomonadota</taxon>
        <taxon>Gammaproteobacteria</taxon>
        <taxon>Aeromonadales</taxon>
        <taxon>Aeromonadaceae</taxon>
        <taxon>Aeromonas</taxon>
    </lineage>
</organism>
<protein>
    <submittedName>
        <fullName evidence="5">Helix-turn-helix domain-containing protein</fullName>
    </submittedName>
</protein>
<dbReference type="InterPro" id="IPR011256">
    <property type="entry name" value="Reg_factor_effector_dom_sf"/>
</dbReference>
<dbReference type="InterPro" id="IPR018062">
    <property type="entry name" value="HTH_AraC-typ_CS"/>
</dbReference>
<feature type="domain" description="HTH araC/xylS-type" evidence="4">
    <location>
        <begin position="24"/>
        <end position="122"/>
    </location>
</feature>
<evidence type="ECO:0000259" key="4">
    <source>
        <dbReference type="PROSITE" id="PS01124"/>
    </source>
</evidence>